<evidence type="ECO:0000313" key="14">
    <source>
        <dbReference type="EMBL" id="TGY42810.1"/>
    </source>
</evidence>
<keyword evidence="8 13" id="KW-0812">Transmembrane</keyword>
<organism evidence="14 15">
    <name type="scientific">Clostridium sartagoforme</name>
    <dbReference type="NCBI Taxonomy" id="84031"/>
    <lineage>
        <taxon>Bacteria</taxon>
        <taxon>Bacillati</taxon>
        <taxon>Bacillota</taxon>
        <taxon>Clostridia</taxon>
        <taxon>Eubacteriales</taxon>
        <taxon>Clostridiaceae</taxon>
        <taxon>Clostridium</taxon>
    </lineage>
</organism>
<evidence type="ECO:0000256" key="12">
    <source>
        <dbReference type="ARBA" id="ARBA00031636"/>
    </source>
</evidence>
<protein>
    <recommendedName>
        <fullName evidence="4">Probable multidrug resistance protein NorM</fullName>
    </recommendedName>
    <alternativeName>
        <fullName evidence="12">Multidrug-efflux transporter</fullName>
    </alternativeName>
</protein>
<dbReference type="RefSeq" id="WP_136006321.1">
    <property type="nucleotide sequence ID" value="NZ_SRYR01000002.1"/>
</dbReference>
<feature type="transmembrane region" description="Helical" evidence="13">
    <location>
        <begin position="352"/>
        <end position="369"/>
    </location>
</feature>
<keyword evidence="11 13" id="KW-0472">Membrane</keyword>
<dbReference type="Pfam" id="PF01554">
    <property type="entry name" value="MatE"/>
    <property type="match status" value="2"/>
</dbReference>
<evidence type="ECO:0000256" key="7">
    <source>
        <dbReference type="ARBA" id="ARBA00022475"/>
    </source>
</evidence>
<dbReference type="PANTHER" id="PTHR43298:SF2">
    <property type="entry name" value="FMN_FAD EXPORTER YEEO-RELATED"/>
    <property type="match status" value="1"/>
</dbReference>
<dbReference type="PANTHER" id="PTHR43298">
    <property type="entry name" value="MULTIDRUG RESISTANCE PROTEIN NORM-RELATED"/>
    <property type="match status" value="1"/>
</dbReference>
<evidence type="ECO:0000256" key="5">
    <source>
        <dbReference type="ARBA" id="ARBA00022448"/>
    </source>
</evidence>
<comment type="subcellular location">
    <subcellularLocation>
        <location evidence="2">Cell membrane</location>
        <topology evidence="2">Multi-pass membrane protein</topology>
    </subcellularLocation>
</comment>
<evidence type="ECO:0000256" key="3">
    <source>
        <dbReference type="ARBA" id="ARBA00010199"/>
    </source>
</evidence>
<keyword evidence="15" id="KW-1185">Reference proteome</keyword>
<sequence length="447" mass="48497">MNKVDLTKGKVLNVLLALSLPIMGSSFLQFTYNLIDMLWVGGLGSDAVASIGSSSFYVGLGYSINALVIIGTGIKVAHSFGRRDNKAVDEYILNGVILNAIVGGLYSLALIFLGKSFIGFLNIGNAVVEKNAYIYLAISAPMLFFSFYNTLYIRIFNSFGNTKSALTISATGLIINIVLDPLMIYTFKLGVSGAAFATLIANGIMFLLFIRKSKSLFKVDFSLGINFSKIKEIALLGLPMSFQRVLFTFVNILLARIIGSFGADAIAAQKIGLQIESVVYMVVGGLNGAISGFVGQNFGAKKYDRINKGYNTAVGIGIIYALLVSIVFIFTPDILVKLFVREEATIKIASEYLMIIGYSQVFATIEMISNGVFTGLGYPKIPAIISIVFTILRIPIALVLIGKLGINGVWFAISISSVLKGITAYLIYKLKIWKVYKNVRCDSVTEL</sequence>
<keyword evidence="6" id="KW-0050">Antiport</keyword>
<feature type="transmembrane region" description="Helical" evidence="13">
    <location>
        <begin position="310"/>
        <end position="332"/>
    </location>
</feature>
<keyword evidence="5" id="KW-0813">Transport</keyword>
<keyword evidence="7" id="KW-1003">Cell membrane</keyword>
<dbReference type="PIRSF" id="PIRSF006603">
    <property type="entry name" value="DinF"/>
    <property type="match status" value="1"/>
</dbReference>
<evidence type="ECO:0000256" key="1">
    <source>
        <dbReference type="ARBA" id="ARBA00003408"/>
    </source>
</evidence>
<dbReference type="AlphaFoldDB" id="A0A4V3RL94"/>
<feature type="transmembrane region" description="Helical" evidence="13">
    <location>
        <begin position="91"/>
        <end position="113"/>
    </location>
</feature>
<dbReference type="InterPro" id="IPR002528">
    <property type="entry name" value="MATE_fam"/>
</dbReference>
<dbReference type="GO" id="GO:0042910">
    <property type="term" value="F:xenobiotic transmembrane transporter activity"/>
    <property type="evidence" value="ECO:0007669"/>
    <property type="project" value="InterPro"/>
</dbReference>
<comment type="caution">
    <text evidence="14">The sequence shown here is derived from an EMBL/GenBank/DDBJ whole genome shotgun (WGS) entry which is preliminary data.</text>
</comment>
<evidence type="ECO:0000256" key="2">
    <source>
        <dbReference type="ARBA" id="ARBA00004651"/>
    </source>
</evidence>
<reference evidence="14 15" key="1">
    <citation type="submission" date="2019-04" db="EMBL/GenBank/DDBJ databases">
        <title>Microbes associate with the intestines of laboratory mice.</title>
        <authorList>
            <person name="Navarre W."/>
            <person name="Wong E."/>
            <person name="Huang K."/>
            <person name="Tropini C."/>
            <person name="Ng K."/>
            <person name="Yu B."/>
        </authorList>
    </citation>
    <scope>NUCLEOTIDE SEQUENCE [LARGE SCALE GENOMIC DNA]</scope>
    <source>
        <strain evidence="14 15">NM50_B9-20</strain>
    </source>
</reference>
<evidence type="ECO:0000256" key="8">
    <source>
        <dbReference type="ARBA" id="ARBA00022692"/>
    </source>
</evidence>
<comment type="function">
    <text evidence="1">Multidrug efflux pump.</text>
</comment>
<dbReference type="InterPro" id="IPR050222">
    <property type="entry name" value="MATE_MdtK"/>
</dbReference>
<feature type="transmembrane region" description="Helical" evidence="13">
    <location>
        <begin position="408"/>
        <end position="428"/>
    </location>
</feature>
<keyword evidence="9 13" id="KW-1133">Transmembrane helix</keyword>
<dbReference type="NCBIfam" id="TIGR00797">
    <property type="entry name" value="matE"/>
    <property type="match status" value="1"/>
</dbReference>
<feature type="transmembrane region" description="Helical" evidence="13">
    <location>
        <begin position="245"/>
        <end position="266"/>
    </location>
</feature>
<feature type="transmembrane region" description="Helical" evidence="13">
    <location>
        <begin position="278"/>
        <end position="298"/>
    </location>
</feature>
<proteinExistence type="inferred from homology"/>
<feature type="transmembrane region" description="Helical" evidence="13">
    <location>
        <begin position="191"/>
        <end position="210"/>
    </location>
</feature>
<dbReference type="CDD" id="cd13140">
    <property type="entry name" value="MATE_like_1"/>
    <property type="match status" value="1"/>
</dbReference>
<dbReference type="GO" id="GO:0015297">
    <property type="term" value="F:antiporter activity"/>
    <property type="evidence" value="ECO:0007669"/>
    <property type="project" value="UniProtKB-KW"/>
</dbReference>
<comment type="similarity">
    <text evidence="3">Belongs to the multi antimicrobial extrusion (MATE) (TC 2.A.66.1) family.</text>
</comment>
<feature type="transmembrane region" description="Helical" evidence="13">
    <location>
        <begin position="381"/>
        <end position="402"/>
    </location>
</feature>
<evidence type="ECO:0000256" key="9">
    <source>
        <dbReference type="ARBA" id="ARBA00022989"/>
    </source>
</evidence>
<evidence type="ECO:0000256" key="13">
    <source>
        <dbReference type="SAM" id="Phobius"/>
    </source>
</evidence>
<feature type="transmembrane region" description="Helical" evidence="13">
    <location>
        <begin position="12"/>
        <end position="35"/>
    </location>
</feature>
<dbReference type="InterPro" id="IPR048279">
    <property type="entry name" value="MdtK-like"/>
</dbReference>
<dbReference type="Proteomes" id="UP000306888">
    <property type="component" value="Unassembled WGS sequence"/>
</dbReference>
<feature type="transmembrane region" description="Helical" evidence="13">
    <location>
        <begin position="165"/>
        <end position="185"/>
    </location>
</feature>
<dbReference type="GO" id="GO:0006811">
    <property type="term" value="P:monoatomic ion transport"/>
    <property type="evidence" value="ECO:0007669"/>
    <property type="project" value="UniProtKB-KW"/>
</dbReference>
<name>A0A4V3RL94_9CLOT</name>
<feature type="transmembrane region" description="Helical" evidence="13">
    <location>
        <begin position="133"/>
        <end position="153"/>
    </location>
</feature>
<dbReference type="EMBL" id="SRYR01000002">
    <property type="protein sequence ID" value="TGY42810.1"/>
    <property type="molecule type" value="Genomic_DNA"/>
</dbReference>
<feature type="transmembrane region" description="Helical" evidence="13">
    <location>
        <begin position="47"/>
        <end position="70"/>
    </location>
</feature>
<evidence type="ECO:0000313" key="15">
    <source>
        <dbReference type="Proteomes" id="UP000306888"/>
    </source>
</evidence>
<accession>A0A4V3RL94</accession>
<dbReference type="OrthoDB" id="9776324at2"/>
<evidence type="ECO:0000256" key="10">
    <source>
        <dbReference type="ARBA" id="ARBA00023065"/>
    </source>
</evidence>
<keyword evidence="10" id="KW-0406">Ion transport</keyword>
<evidence type="ECO:0000256" key="6">
    <source>
        <dbReference type="ARBA" id="ARBA00022449"/>
    </source>
</evidence>
<evidence type="ECO:0000256" key="4">
    <source>
        <dbReference type="ARBA" id="ARBA00020268"/>
    </source>
</evidence>
<evidence type="ECO:0000256" key="11">
    <source>
        <dbReference type="ARBA" id="ARBA00023136"/>
    </source>
</evidence>
<gene>
    <name evidence="14" type="ORF">E5347_08350</name>
</gene>
<dbReference type="GO" id="GO:0005886">
    <property type="term" value="C:plasma membrane"/>
    <property type="evidence" value="ECO:0007669"/>
    <property type="project" value="UniProtKB-SubCell"/>
</dbReference>